<evidence type="ECO:0000259" key="2">
    <source>
        <dbReference type="SMART" id="SM00507"/>
    </source>
</evidence>
<dbReference type="SMART" id="SM00507">
    <property type="entry name" value="HNHc"/>
    <property type="match status" value="1"/>
</dbReference>
<dbReference type="EMBL" id="MN740675">
    <property type="protein sequence ID" value="QHS80176.1"/>
    <property type="molecule type" value="Genomic_DNA"/>
</dbReference>
<dbReference type="Gene3D" id="1.10.30.50">
    <property type="match status" value="1"/>
</dbReference>
<accession>A0A6C0AKN5</accession>
<dbReference type="InterPro" id="IPR052892">
    <property type="entry name" value="NA-targeting_endonuclease"/>
</dbReference>
<feature type="domain" description="HNH nuclease" evidence="2">
    <location>
        <begin position="129"/>
        <end position="181"/>
    </location>
</feature>
<keyword evidence="1" id="KW-0472">Membrane</keyword>
<protein>
    <recommendedName>
        <fullName evidence="2">HNH nuclease domain-containing protein</fullName>
    </recommendedName>
</protein>
<dbReference type="AlphaFoldDB" id="A0A6C0AKN5"/>
<feature type="transmembrane region" description="Helical" evidence="1">
    <location>
        <begin position="34"/>
        <end position="51"/>
    </location>
</feature>
<dbReference type="Pfam" id="PF01844">
    <property type="entry name" value="HNH"/>
    <property type="match status" value="1"/>
</dbReference>
<name>A0A6C0AKN5_9ZZZZ</name>
<evidence type="ECO:0000313" key="3">
    <source>
        <dbReference type="EMBL" id="QHS80176.1"/>
    </source>
</evidence>
<dbReference type="InterPro" id="IPR002711">
    <property type="entry name" value="HNH"/>
</dbReference>
<dbReference type="GO" id="GO:0008270">
    <property type="term" value="F:zinc ion binding"/>
    <property type="evidence" value="ECO:0007669"/>
    <property type="project" value="InterPro"/>
</dbReference>
<sequence length="191" mass="21979">MKLFLFIFGITAFLMVNTYYDGKYTSLLSINKKYTQMAMYGFVGLSLYIFMKRHPGESQHMFMHASDLVKYMPIEKNTSDLLGPLFDLTNLQAKLSSHLPSQRHQFNTPQMKRMLNSGKNTHSRSVSETKKKYVASEQKWKCGYCSSMLDATFEVDHKIDLQYGGTNHVSNLVASCVTCHKKKTMMNKINE</sequence>
<organism evidence="3">
    <name type="scientific">viral metagenome</name>
    <dbReference type="NCBI Taxonomy" id="1070528"/>
    <lineage>
        <taxon>unclassified sequences</taxon>
        <taxon>metagenomes</taxon>
        <taxon>organismal metagenomes</taxon>
    </lineage>
</organism>
<dbReference type="GO" id="GO:0004519">
    <property type="term" value="F:endonuclease activity"/>
    <property type="evidence" value="ECO:0007669"/>
    <property type="project" value="InterPro"/>
</dbReference>
<evidence type="ECO:0000256" key="1">
    <source>
        <dbReference type="SAM" id="Phobius"/>
    </source>
</evidence>
<dbReference type="PANTHER" id="PTHR33877">
    <property type="entry name" value="SLL1193 PROTEIN"/>
    <property type="match status" value="1"/>
</dbReference>
<dbReference type="CDD" id="cd00085">
    <property type="entry name" value="HNHc"/>
    <property type="match status" value="1"/>
</dbReference>
<dbReference type="PANTHER" id="PTHR33877:SF1">
    <property type="entry name" value="TYPE IV METHYL-DIRECTED RESTRICTION ENZYME ECOKMCRA"/>
    <property type="match status" value="1"/>
</dbReference>
<keyword evidence="1" id="KW-0812">Transmembrane</keyword>
<reference evidence="3" key="1">
    <citation type="journal article" date="2020" name="Nature">
        <title>Giant virus diversity and host interactions through global metagenomics.</title>
        <authorList>
            <person name="Schulz F."/>
            <person name="Roux S."/>
            <person name="Paez-Espino D."/>
            <person name="Jungbluth S."/>
            <person name="Walsh D.A."/>
            <person name="Denef V.J."/>
            <person name="McMahon K.D."/>
            <person name="Konstantinidis K.T."/>
            <person name="Eloe-Fadrosh E.A."/>
            <person name="Kyrpides N.C."/>
            <person name="Woyke T."/>
        </authorList>
    </citation>
    <scope>NUCLEOTIDE SEQUENCE</scope>
    <source>
        <strain evidence="3">GVMAG-S-1039698-54</strain>
    </source>
</reference>
<dbReference type="InterPro" id="IPR003615">
    <property type="entry name" value="HNH_nuc"/>
</dbReference>
<dbReference type="GO" id="GO:0003676">
    <property type="term" value="F:nucleic acid binding"/>
    <property type="evidence" value="ECO:0007669"/>
    <property type="project" value="InterPro"/>
</dbReference>
<proteinExistence type="predicted"/>
<keyword evidence="1" id="KW-1133">Transmembrane helix</keyword>